<evidence type="ECO:0000313" key="2">
    <source>
        <dbReference type="EMBL" id="GKV49418.1"/>
    </source>
</evidence>
<keyword evidence="1" id="KW-1133">Transmembrane helix</keyword>
<keyword evidence="1" id="KW-0472">Membrane</keyword>
<comment type="caution">
    <text evidence="2">The sequence shown here is derived from an EMBL/GenBank/DDBJ whole genome shotgun (WGS) entry which is preliminary data.</text>
</comment>
<reference evidence="2 3" key="1">
    <citation type="journal article" date="2021" name="Commun. Biol.">
        <title>The genome of Shorea leprosula (Dipterocarpaceae) highlights the ecological relevance of drought in aseasonal tropical rainforests.</title>
        <authorList>
            <person name="Ng K.K.S."/>
            <person name="Kobayashi M.J."/>
            <person name="Fawcett J.A."/>
            <person name="Hatakeyama M."/>
            <person name="Paape T."/>
            <person name="Ng C.H."/>
            <person name="Ang C.C."/>
            <person name="Tnah L.H."/>
            <person name="Lee C.T."/>
            <person name="Nishiyama T."/>
            <person name="Sese J."/>
            <person name="O'Brien M.J."/>
            <person name="Copetti D."/>
            <person name="Mohd Noor M.I."/>
            <person name="Ong R.C."/>
            <person name="Putra M."/>
            <person name="Sireger I.Z."/>
            <person name="Indrioko S."/>
            <person name="Kosugi Y."/>
            <person name="Izuno A."/>
            <person name="Isagi Y."/>
            <person name="Lee S.L."/>
            <person name="Shimizu K.K."/>
        </authorList>
    </citation>
    <scope>NUCLEOTIDE SEQUENCE [LARGE SCALE GENOMIC DNA]</scope>
    <source>
        <strain evidence="2">214</strain>
    </source>
</reference>
<feature type="transmembrane region" description="Helical" evidence="1">
    <location>
        <begin position="21"/>
        <end position="47"/>
    </location>
</feature>
<protein>
    <submittedName>
        <fullName evidence="2">Uncharacterized protein</fullName>
    </submittedName>
</protein>
<name>A0AAV5MHK2_9ROSI</name>
<keyword evidence="1" id="KW-0812">Transmembrane</keyword>
<keyword evidence="3" id="KW-1185">Reference proteome</keyword>
<evidence type="ECO:0000313" key="3">
    <source>
        <dbReference type="Proteomes" id="UP001054252"/>
    </source>
</evidence>
<dbReference type="AlphaFoldDB" id="A0AAV5MHK2"/>
<proteinExistence type="predicted"/>
<evidence type="ECO:0000256" key="1">
    <source>
        <dbReference type="SAM" id="Phobius"/>
    </source>
</evidence>
<organism evidence="2 3">
    <name type="scientific">Rubroshorea leprosula</name>
    <dbReference type="NCBI Taxonomy" id="152421"/>
    <lineage>
        <taxon>Eukaryota</taxon>
        <taxon>Viridiplantae</taxon>
        <taxon>Streptophyta</taxon>
        <taxon>Embryophyta</taxon>
        <taxon>Tracheophyta</taxon>
        <taxon>Spermatophyta</taxon>
        <taxon>Magnoliopsida</taxon>
        <taxon>eudicotyledons</taxon>
        <taxon>Gunneridae</taxon>
        <taxon>Pentapetalae</taxon>
        <taxon>rosids</taxon>
        <taxon>malvids</taxon>
        <taxon>Malvales</taxon>
        <taxon>Dipterocarpaceae</taxon>
        <taxon>Rubroshorea</taxon>
    </lineage>
</organism>
<dbReference type="Proteomes" id="UP001054252">
    <property type="component" value="Unassembled WGS sequence"/>
</dbReference>
<sequence length="50" mass="5333">MTVTGFAHELRSRRRVRSAALVRNLSAVSMALPTGAVVPMLCVPALALQN</sequence>
<accession>A0AAV5MHK2</accession>
<gene>
    <name evidence="2" type="ORF">SLEP1_g56168</name>
</gene>
<dbReference type="EMBL" id="BPVZ01000298">
    <property type="protein sequence ID" value="GKV49418.1"/>
    <property type="molecule type" value="Genomic_DNA"/>
</dbReference>